<dbReference type="STRING" id="526729.SAMN04324258_1473"/>
<organism evidence="1 2">
    <name type="scientific">Krasilnikoviella flava</name>
    <dbReference type="NCBI Taxonomy" id="526729"/>
    <lineage>
        <taxon>Bacteria</taxon>
        <taxon>Bacillati</taxon>
        <taxon>Actinomycetota</taxon>
        <taxon>Actinomycetes</taxon>
        <taxon>Micrococcales</taxon>
        <taxon>Promicromonosporaceae</taxon>
        <taxon>Krasilnikoviella</taxon>
    </lineage>
</organism>
<sequence>MVTYSKPYRSFDEQARLLLERGIEADMATCLWAVERIGYYRLSGYWYPYRIIDDDASESSGHAVRRSEVRAGTTLDQVLRLYDFDRRLKLLLMDALERVEVAVRVELAYVLGKHSAYAYREAAHLDGRFTRPKPSRPDEPSGHARWLAKYEEHLGRSSEDFVKHFQDKYDGDIPIWVAVEVLDFGSMSILFHGARRADRDTVAARLGLLDAEGRGDGRILGNWLQSLNIARNTCAHHARLWNRNFVEQISTKRLGHIDRLRYLAKFDARSLGRVYPILAVTSHLMRAIDPTSTWNRRLREHLDTFPADDVVTLGDLGAPIAWTTLLS</sequence>
<dbReference type="RefSeq" id="WP_079572912.1">
    <property type="nucleotide sequence ID" value="NZ_FUZQ01000002.1"/>
</dbReference>
<proteinExistence type="predicted"/>
<keyword evidence="2" id="KW-1185">Reference proteome</keyword>
<dbReference type="EMBL" id="FUZQ01000002">
    <property type="protein sequence ID" value="SKC51799.1"/>
    <property type="molecule type" value="Genomic_DNA"/>
</dbReference>
<dbReference type="InterPro" id="IPR011664">
    <property type="entry name" value="Abi_system_AbiD/AbiF-like"/>
</dbReference>
<accession>A0A1T5JK59</accession>
<protein>
    <submittedName>
        <fullName evidence="1">Abortive infection bacteriophage resistance protein</fullName>
    </submittedName>
</protein>
<name>A0A1T5JK59_9MICO</name>
<dbReference type="Proteomes" id="UP000189777">
    <property type="component" value="Unassembled WGS sequence"/>
</dbReference>
<gene>
    <name evidence="1" type="ORF">SAMN04324258_1473</name>
</gene>
<dbReference type="Pfam" id="PF07751">
    <property type="entry name" value="Abi_2"/>
    <property type="match status" value="1"/>
</dbReference>
<evidence type="ECO:0000313" key="2">
    <source>
        <dbReference type="Proteomes" id="UP000189777"/>
    </source>
</evidence>
<dbReference type="AlphaFoldDB" id="A0A1T5JK59"/>
<evidence type="ECO:0000313" key="1">
    <source>
        <dbReference type="EMBL" id="SKC51799.1"/>
    </source>
</evidence>
<reference evidence="1 2" key="1">
    <citation type="submission" date="2017-02" db="EMBL/GenBank/DDBJ databases">
        <authorList>
            <person name="Peterson S.W."/>
        </authorList>
    </citation>
    <scope>NUCLEOTIDE SEQUENCE [LARGE SCALE GENOMIC DNA]</scope>
    <source>
        <strain evidence="1 2">DSM 21481</strain>
    </source>
</reference>
<dbReference type="OrthoDB" id="5363652at2"/>